<dbReference type="InterPro" id="IPR036390">
    <property type="entry name" value="WH_DNA-bd_sf"/>
</dbReference>
<name>A0A844ZB85_9SPHN</name>
<evidence type="ECO:0000313" key="3">
    <source>
        <dbReference type="Proteomes" id="UP000460290"/>
    </source>
</evidence>
<sequence>MTTATKTSAKARNRRMARMPADHGNNNEKIGAKKPAAGIAKAAAKPSETPKKPAKIELVLIMLRRAEGATLDQMVEATGWLPHTTRAALTGLKKKGHVISSEKMDGVRTYHVAASSNA</sequence>
<evidence type="ECO:0000313" key="2">
    <source>
        <dbReference type="EMBL" id="MXO84373.1"/>
    </source>
</evidence>
<gene>
    <name evidence="2" type="ORF">GRI35_13435</name>
</gene>
<organism evidence="2 3">
    <name type="scientific">Pontixanthobacter aestiaquae</name>
    <dbReference type="NCBI Taxonomy" id="1509367"/>
    <lineage>
        <taxon>Bacteria</taxon>
        <taxon>Pseudomonadati</taxon>
        <taxon>Pseudomonadota</taxon>
        <taxon>Alphaproteobacteria</taxon>
        <taxon>Sphingomonadales</taxon>
        <taxon>Erythrobacteraceae</taxon>
        <taxon>Pontixanthobacter</taxon>
    </lineage>
</organism>
<protein>
    <submittedName>
        <fullName evidence="2">DUF3489 domain-containing protein</fullName>
    </submittedName>
</protein>
<dbReference type="Proteomes" id="UP000460290">
    <property type="component" value="Unassembled WGS sequence"/>
</dbReference>
<comment type="caution">
    <text evidence="2">The sequence shown here is derived from an EMBL/GenBank/DDBJ whole genome shotgun (WGS) entry which is preliminary data.</text>
</comment>
<evidence type="ECO:0000256" key="1">
    <source>
        <dbReference type="SAM" id="MobiDB-lite"/>
    </source>
</evidence>
<dbReference type="EMBL" id="WTYZ01000001">
    <property type="protein sequence ID" value="MXO84373.1"/>
    <property type="molecule type" value="Genomic_DNA"/>
</dbReference>
<dbReference type="RefSeq" id="WP_160614616.1">
    <property type="nucleotide sequence ID" value="NZ_JAUFQM010000001.1"/>
</dbReference>
<dbReference type="OrthoDB" id="7206991at2"/>
<dbReference type="InterPro" id="IPR021880">
    <property type="entry name" value="DUF3489"/>
</dbReference>
<dbReference type="AlphaFoldDB" id="A0A844ZB85"/>
<dbReference type="Pfam" id="PF11994">
    <property type="entry name" value="DUF3489"/>
    <property type="match status" value="1"/>
</dbReference>
<feature type="compositionally biased region" description="Low complexity" evidence="1">
    <location>
        <begin position="33"/>
        <end position="46"/>
    </location>
</feature>
<accession>A0A844ZB85</accession>
<feature type="region of interest" description="Disordered" evidence="1">
    <location>
        <begin position="1"/>
        <end position="51"/>
    </location>
</feature>
<dbReference type="SUPFAM" id="SSF46785">
    <property type="entry name" value="Winged helix' DNA-binding domain"/>
    <property type="match status" value="1"/>
</dbReference>
<reference evidence="2 3" key="1">
    <citation type="submission" date="2019-12" db="EMBL/GenBank/DDBJ databases">
        <title>Genomic-based taxomic classification of the family Erythrobacteraceae.</title>
        <authorList>
            <person name="Xu L."/>
        </authorList>
    </citation>
    <scope>NUCLEOTIDE SEQUENCE [LARGE SCALE GENOMIC DNA]</scope>
    <source>
        <strain evidence="2 3">KCTC 42006</strain>
    </source>
</reference>
<keyword evidence="3" id="KW-1185">Reference proteome</keyword>
<proteinExistence type="predicted"/>